<dbReference type="EMBL" id="CAUYUJ010006803">
    <property type="protein sequence ID" value="CAK0818739.1"/>
    <property type="molecule type" value="Genomic_DNA"/>
</dbReference>
<comment type="caution">
    <text evidence="3">The sequence shown here is derived from an EMBL/GenBank/DDBJ whole genome shotgun (WGS) entry which is preliminary data.</text>
</comment>
<reference evidence="3" key="1">
    <citation type="submission" date="2023-10" db="EMBL/GenBank/DDBJ databases">
        <authorList>
            <person name="Chen Y."/>
            <person name="Shah S."/>
            <person name="Dougan E. K."/>
            <person name="Thang M."/>
            <person name="Chan C."/>
        </authorList>
    </citation>
    <scope>NUCLEOTIDE SEQUENCE [LARGE SCALE GENOMIC DNA]</scope>
</reference>
<evidence type="ECO:0000256" key="2">
    <source>
        <dbReference type="SAM" id="Phobius"/>
    </source>
</evidence>
<evidence type="ECO:0000313" key="4">
    <source>
        <dbReference type="Proteomes" id="UP001189429"/>
    </source>
</evidence>
<protein>
    <submittedName>
        <fullName evidence="3">Uncharacterized protein</fullName>
    </submittedName>
</protein>
<keyword evidence="2" id="KW-0472">Membrane</keyword>
<name>A0ABN9RI34_9DINO</name>
<gene>
    <name evidence="3" type="ORF">PCOR1329_LOCUS20901</name>
</gene>
<feature type="non-terminal residue" evidence="3">
    <location>
        <position position="1"/>
    </location>
</feature>
<keyword evidence="2" id="KW-1133">Transmembrane helix</keyword>
<evidence type="ECO:0000313" key="3">
    <source>
        <dbReference type="EMBL" id="CAK0818739.1"/>
    </source>
</evidence>
<proteinExistence type="predicted"/>
<sequence>DMAPKGFIRDKNAGGWIKGPDLTEENVPPLPSPPGTPSSWVQCVSAPPSGATSRAASPGAVSLVLAPPKAKSPGALPPATVLAVPPPEAAGHPLAGRLQFYAQAPFKSQQTRVQKGSFLKSAVGYSEVLKILCGPCFVPAIILMVLVVSFPPSIFPNMSRGAEAAASLVEDVAGAGGAVALAARNLTLAVSGAALSVARNSATFVDEAWSGIDLLGCRLNVTGGRFVVDIGARSRPSMMRELERGLAVVPDDLAVELWGSINAISVRAPVAARLSSQFNFTESFSIWDWEVLLVDEEVLAVRYYFARLGFEFQWANPLCALTGADPGSELERITTRVKDAIESAVDASVLRTPLTARE</sequence>
<organism evidence="3 4">
    <name type="scientific">Prorocentrum cordatum</name>
    <dbReference type="NCBI Taxonomy" id="2364126"/>
    <lineage>
        <taxon>Eukaryota</taxon>
        <taxon>Sar</taxon>
        <taxon>Alveolata</taxon>
        <taxon>Dinophyceae</taxon>
        <taxon>Prorocentrales</taxon>
        <taxon>Prorocentraceae</taxon>
        <taxon>Prorocentrum</taxon>
    </lineage>
</organism>
<feature type="region of interest" description="Disordered" evidence="1">
    <location>
        <begin position="1"/>
        <end position="38"/>
    </location>
</feature>
<keyword evidence="4" id="KW-1185">Reference proteome</keyword>
<accession>A0ABN9RI34</accession>
<dbReference type="Proteomes" id="UP001189429">
    <property type="component" value="Unassembled WGS sequence"/>
</dbReference>
<feature type="transmembrane region" description="Helical" evidence="2">
    <location>
        <begin position="128"/>
        <end position="150"/>
    </location>
</feature>
<evidence type="ECO:0000256" key="1">
    <source>
        <dbReference type="SAM" id="MobiDB-lite"/>
    </source>
</evidence>
<feature type="non-terminal residue" evidence="3">
    <location>
        <position position="358"/>
    </location>
</feature>
<keyword evidence="2" id="KW-0812">Transmembrane</keyword>